<dbReference type="Gene3D" id="2.40.30.130">
    <property type="match status" value="1"/>
</dbReference>
<comment type="caution">
    <text evidence="1">The sequence shown here is derived from an EMBL/GenBank/DDBJ whole genome shotgun (WGS) entry which is preliminary data.</text>
</comment>
<sequence length="58" mass="6702">MAETLKNKIISITTFLYSMTEALYMKDSYLKNWDAKVVSVKDDKYIILDKTAFYPKGG</sequence>
<dbReference type="SUPFAM" id="SSF50447">
    <property type="entry name" value="Translation proteins"/>
    <property type="match status" value="1"/>
</dbReference>
<reference evidence="1" key="1">
    <citation type="journal article" date="2014" name="Front. Microbiol.">
        <title>High frequency of phylogenetically diverse reductive dehalogenase-homologous genes in deep subseafloor sedimentary metagenomes.</title>
        <authorList>
            <person name="Kawai M."/>
            <person name="Futagami T."/>
            <person name="Toyoda A."/>
            <person name="Takaki Y."/>
            <person name="Nishi S."/>
            <person name="Hori S."/>
            <person name="Arai W."/>
            <person name="Tsubouchi T."/>
            <person name="Morono Y."/>
            <person name="Uchiyama I."/>
            <person name="Ito T."/>
            <person name="Fujiyama A."/>
            <person name="Inagaki F."/>
            <person name="Takami H."/>
        </authorList>
    </citation>
    <scope>NUCLEOTIDE SEQUENCE</scope>
    <source>
        <strain evidence="1">Expedition CK06-06</strain>
    </source>
</reference>
<evidence type="ECO:0008006" key="2">
    <source>
        <dbReference type="Google" id="ProtNLM"/>
    </source>
</evidence>
<gene>
    <name evidence="1" type="ORF">S03H2_37489</name>
</gene>
<organism evidence="1">
    <name type="scientific">marine sediment metagenome</name>
    <dbReference type="NCBI Taxonomy" id="412755"/>
    <lineage>
        <taxon>unclassified sequences</taxon>
        <taxon>metagenomes</taxon>
        <taxon>ecological metagenomes</taxon>
    </lineage>
</organism>
<name>X1GWA6_9ZZZZ</name>
<feature type="non-terminal residue" evidence="1">
    <location>
        <position position="58"/>
    </location>
</feature>
<proteinExistence type="predicted"/>
<accession>X1GWA6</accession>
<protein>
    <recommendedName>
        <fullName evidence="2">Alanyl-tRNA synthetase class IIc N-terminal domain-containing protein</fullName>
    </recommendedName>
</protein>
<evidence type="ECO:0000313" key="1">
    <source>
        <dbReference type="EMBL" id="GAH49120.1"/>
    </source>
</evidence>
<dbReference type="InterPro" id="IPR009000">
    <property type="entry name" value="Transl_B-barrel_sf"/>
</dbReference>
<dbReference type="AlphaFoldDB" id="X1GWA6"/>
<dbReference type="EMBL" id="BARU01023080">
    <property type="protein sequence ID" value="GAH49120.1"/>
    <property type="molecule type" value="Genomic_DNA"/>
</dbReference>